<name>A0A9X9WGY3_9PROT</name>
<protein>
    <submittedName>
        <fullName evidence="3">Formylglycine-generating enzyme family protein</fullName>
    </submittedName>
</protein>
<dbReference type="PANTHER" id="PTHR23150">
    <property type="entry name" value="SULFATASE MODIFYING FACTOR 1, 2"/>
    <property type="match status" value="1"/>
</dbReference>
<feature type="signal peptide" evidence="1">
    <location>
        <begin position="1"/>
        <end position="24"/>
    </location>
</feature>
<dbReference type="InterPro" id="IPR016187">
    <property type="entry name" value="CTDL_fold"/>
</dbReference>
<dbReference type="Proteomes" id="UP001138708">
    <property type="component" value="Unassembled WGS sequence"/>
</dbReference>
<dbReference type="Pfam" id="PF03781">
    <property type="entry name" value="FGE-sulfatase"/>
    <property type="match status" value="1"/>
</dbReference>
<dbReference type="InterPro" id="IPR042095">
    <property type="entry name" value="SUMF_sf"/>
</dbReference>
<dbReference type="AlphaFoldDB" id="A0A9X9WGY3"/>
<evidence type="ECO:0000256" key="1">
    <source>
        <dbReference type="SAM" id="SignalP"/>
    </source>
</evidence>
<dbReference type="RefSeq" id="WP_168038259.1">
    <property type="nucleotide sequence ID" value="NZ_JAAEDK010000019.1"/>
</dbReference>
<organism evidence="3 4">
    <name type="scientific">Neoroseomonas oryzicola</name>
    <dbReference type="NCBI Taxonomy" id="535904"/>
    <lineage>
        <taxon>Bacteria</taxon>
        <taxon>Pseudomonadati</taxon>
        <taxon>Pseudomonadota</taxon>
        <taxon>Alphaproteobacteria</taxon>
        <taxon>Acetobacterales</taxon>
        <taxon>Acetobacteraceae</taxon>
        <taxon>Neoroseomonas</taxon>
    </lineage>
</organism>
<feature type="domain" description="Sulfatase-modifying factor enzyme-like" evidence="2">
    <location>
        <begin position="40"/>
        <end position="318"/>
    </location>
</feature>
<dbReference type="Gene3D" id="3.90.1580.10">
    <property type="entry name" value="paralog of FGE (formylglycine-generating enzyme)"/>
    <property type="match status" value="1"/>
</dbReference>
<evidence type="ECO:0000313" key="4">
    <source>
        <dbReference type="Proteomes" id="UP001138708"/>
    </source>
</evidence>
<accession>A0A9X9WGY3</accession>
<dbReference type="InterPro" id="IPR005532">
    <property type="entry name" value="SUMF_dom"/>
</dbReference>
<sequence length="320" mass="35281">MQNGRIGIARGLLLLGLLLFPAVARSQSQAPQTVRDCENCPEMVMLPRGTFTMGVPPGEEERETVPVDVRGRSSPQTRITIAPGLAMAARPVTRGEFAAFVAATGYAPGTGCWTFVNSGNSYEYLERPGLSWRDPGYPQADNHPVVCVSWEDANAYAEWLSRRTGRVYRLPSEAEWEYAARAGTAGPRFWGDANSQACQYANVADLTLASALNLDRRPQFSFRCNDGFVYTAPVGSFRPNQFGLYDMLGNVWQWTMDCLNPDLSGQTGDGAARTTGDCATRMMRGGSWSHLPWYVRAGNRARGHAADRFSFAGFRLVRER</sequence>
<dbReference type="GO" id="GO:0120147">
    <property type="term" value="F:formylglycine-generating oxidase activity"/>
    <property type="evidence" value="ECO:0007669"/>
    <property type="project" value="TreeGrafter"/>
</dbReference>
<dbReference type="PANTHER" id="PTHR23150:SF35">
    <property type="entry name" value="BLL6746 PROTEIN"/>
    <property type="match status" value="1"/>
</dbReference>
<comment type="caution">
    <text evidence="3">The sequence shown here is derived from an EMBL/GenBank/DDBJ whole genome shotgun (WGS) entry which is preliminary data.</text>
</comment>
<gene>
    <name evidence="3" type="ORF">GXW75_10060</name>
</gene>
<feature type="chain" id="PRO_5040757108" evidence="1">
    <location>
        <begin position="25"/>
        <end position="320"/>
    </location>
</feature>
<proteinExistence type="predicted"/>
<dbReference type="InterPro" id="IPR051043">
    <property type="entry name" value="Sulfatase_Mod_Factor_Kinase"/>
</dbReference>
<dbReference type="SUPFAM" id="SSF56436">
    <property type="entry name" value="C-type lectin-like"/>
    <property type="match status" value="1"/>
</dbReference>
<reference evidence="3" key="2">
    <citation type="journal article" date="2021" name="Syst. Appl. Microbiol.">
        <title>Roseomonas hellenica sp. nov., isolated from roots of wild-growing Alkanna tinctoria.</title>
        <authorList>
            <person name="Rat A."/>
            <person name="Naranjo H.D."/>
            <person name="Lebbe L."/>
            <person name="Cnockaert M."/>
            <person name="Krigas N."/>
            <person name="Grigoriadou K."/>
            <person name="Maloupa E."/>
            <person name="Willems A."/>
        </authorList>
    </citation>
    <scope>NUCLEOTIDE SEQUENCE</scope>
    <source>
        <strain evidence="3">LMG 31161</strain>
    </source>
</reference>
<reference evidence="3" key="1">
    <citation type="submission" date="2020-01" db="EMBL/GenBank/DDBJ databases">
        <authorList>
            <person name="Rat A."/>
        </authorList>
    </citation>
    <scope>NUCLEOTIDE SEQUENCE</scope>
    <source>
        <strain evidence="3">LMG 31161</strain>
    </source>
</reference>
<keyword evidence="1" id="KW-0732">Signal</keyword>
<evidence type="ECO:0000313" key="3">
    <source>
        <dbReference type="EMBL" id="MBR0659593.1"/>
    </source>
</evidence>
<dbReference type="EMBL" id="JAAEDK010000019">
    <property type="protein sequence ID" value="MBR0659593.1"/>
    <property type="molecule type" value="Genomic_DNA"/>
</dbReference>
<evidence type="ECO:0000259" key="2">
    <source>
        <dbReference type="Pfam" id="PF03781"/>
    </source>
</evidence>